<dbReference type="CDD" id="cd11294">
    <property type="entry name" value="E_set_Esterase_like_N"/>
    <property type="match status" value="1"/>
</dbReference>
<sequence length="390" mass="43161">MKRPIPFSYPNRLFLLWFLCCLSGLAFAQPPRGPLVVSPQINDDKTVTFRYLAPAASAVKLSAQFEKAPVPMTKGEQGIWSVTVGPVKPDIYPYSFQVDGVTVMDPANVAFFPNERFKASLVDVPGDKPLIHAMRDVAHGAVTYEYYPSVSGTTGSVVVYTPPGYDKNTSQKYPVYYLISGTTDTEETFFKVGKTNLILDNLIADGKAKPMIIVMPYGNIAARIAEQKGGSKPADPTVRDGDDAIKRANDFGNDLIGNIIPYVDKNYRTIADRNNRAIGGFSRGGGQTLRAAFGHMDKFAWVCSYSSYLSPQEMDKNFPQIGSNPDNTNKQLKLLWVSVGSDDFLYKGTVEFMDYLKAKKVNYKSLITDGGHTWMNVKKYVAETTPLLFQ</sequence>
<dbReference type="PANTHER" id="PTHR48098">
    <property type="entry name" value="ENTEROCHELIN ESTERASE-RELATED"/>
    <property type="match status" value="1"/>
</dbReference>
<comment type="caution">
    <text evidence="3">The sequence shown here is derived from an EMBL/GenBank/DDBJ whole genome shotgun (WGS) entry which is preliminary data.</text>
</comment>
<dbReference type="GO" id="GO:0005975">
    <property type="term" value="P:carbohydrate metabolic process"/>
    <property type="evidence" value="ECO:0007669"/>
    <property type="project" value="InterPro"/>
</dbReference>
<dbReference type="InterPro" id="IPR013783">
    <property type="entry name" value="Ig-like_fold"/>
</dbReference>
<dbReference type="GO" id="GO:0016747">
    <property type="term" value="F:acyltransferase activity, transferring groups other than amino-acyl groups"/>
    <property type="evidence" value="ECO:0007669"/>
    <property type="project" value="TreeGrafter"/>
</dbReference>
<keyword evidence="4" id="KW-1185">Reference proteome</keyword>
<accession>A0A6L9LJG9</accession>
<feature type="chain" id="PRO_5026670452" evidence="1">
    <location>
        <begin position="29"/>
        <end position="390"/>
    </location>
</feature>
<evidence type="ECO:0000313" key="3">
    <source>
        <dbReference type="EMBL" id="NDU96779.1"/>
    </source>
</evidence>
<dbReference type="GO" id="GO:0004553">
    <property type="term" value="F:hydrolase activity, hydrolyzing O-glycosyl compounds"/>
    <property type="evidence" value="ECO:0007669"/>
    <property type="project" value="InterPro"/>
</dbReference>
<dbReference type="Pfam" id="PF02922">
    <property type="entry name" value="CBM_48"/>
    <property type="match status" value="1"/>
</dbReference>
<organism evidence="3 4">
    <name type="scientific">Spirosoma terrae</name>
    <dbReference type="NCBI Taxonomy" id="1968276"/>
    <lineage>
        <taxon>Bacteria</taxon>
        <taxon>Pseudomonadati</taxon>
        <taxon>Bacteroidota</taxon>
        <taxon>Cytophagia</taxon>
        <taxon>Cytophagales</taxon>
        <taxon>Cytophagaceae</taxon>
        <taxon>Spirosoma</taxon>
    </lineage>
</organism>
<dbReference type="InterPro" id="IPR004193">
    <property type="entry name" value="Glyco_hydro_13_N"/>
</dbReference>
<reference evidence="3 4" key="1">
    <citation type="submission" date="2020-02" db="EMBL/GenBank/DDBJ databases">
        <title>Draft genome sequence of two Spirosoma agri KCTC 52727 and Spirosoma terrae KCTC 52035.</title>
        <authorList>
            <person name="Rojas J."/>
            <person name="Ambika Manirajan B."/>
            <person name="Suarez C."/>
            <person name="Ratering S."/>
            <person name="Schnell S."/>
        </authorList>
    </citation>
    <scope>NUCLEOTIDE SEQUENCE [LARGE SCALE GENOMIC DNA]</scope>
    <source>
        <strain evidence="3 4">KCTC 52035</strain>
    </source>
</reference>
<dbReference type="Gene3D" id="3.40.50.1820">
    <property type="entry name" value="alpha/beta hydrolase"/>
    <property type="match status" value="1"/>
</dbReference>
<evidence type="ECO:0000256" key="1">
    <source>
        <dbReference type="SAM" id="SignalP"/>
    </source>
</evidence>
<dbReference type="RefSeq" id="WP_163951584.1">
    <property type="nucleotide sequence ID" value="NZ_JAAFZH010000008.1"/>
</dbReference>
<keyword evidence="1" id="KW-0732">Signal</keyword>
<dbReference type="EMBL" id="JAAFZH010000008">
    <property type="protein sequence ID" value="NDU96779.1"/>
    <property type="molecule type" value="Genomic_DNA"/>
</dbReference>
<gene>
    <name evidence="3" type="ORF">GK108_17990</name>
</gene>
<dbReference type="InterPro" id="IPR029058">
    <property type="entry name" value="AB_hydrolase_fold"/>
</dbReference>
<dbReference type="SUPFAM" id="SSF81296">
    <property type="entry name" value="E set domains"/>
    <property type="match status" value="1"/>
</dbReference>
<feature type="domain" description="Glycoside hydrolase family 13 N-terminal" evidence="2">
    <location>
        <begin position="42"/>
        <end position="99"/>
    </location>
</feature>
<dbReference type="InterPro" id="IPR050583">
    <property type="entry name" value="Mycobacterial_A85_antigen"/>
</dbReference>
<dbReference type="InterPro" id="IPR000801">
    <property type="entry name" value="Esterase-like"/>
</dbReference>
<feature type="signal peptide" evidence="1">
    <location>
        <begin position="1"/>
        <end position="28"/>
    </location>
</feature>
<dbReference type="InterPro" id="IPR014756">
    <property type="entry name" value="Ig_E-set"/>
</dbReference>
<name>A0A6L9LJG9_9BACT</name>
<dbReference type="Proteomes" id="UP000474175">
    <property type="component" value="Unassembled WGS sequence"/>
</dbReference>
<evidence type="ECO:0000313" key="4">
    <source>
        <dbReference type="Proteomes" id="UP000474175"/>
    </source>
</evidence>
<evidence type="ECO:0000259" key="2">
    <source>
        <dbReference type="Pfam" id="PF02922"/>
    </source>
</evidence>
<dbReference type="SUPFAM" id="SSF53474">
    <property type="entry name" value="alpha/beta-Hydrolases"/>
    <property type="match status" value="1"/>
</dbReference>
<protein>
    <submittedName>
        <fullName evidence="3">Esterase</fullName>
    </submittedName>
</protein>
<dbReference type="AlphaFoldDB" id="A0A6L9LJG9"/>
<dbReference type="Gene3D" id="2.60.40.10">
    <property type="entry name" value="Immunoglobulins"/>
    <property type="match status" value="1"/>
</dbReference>
<dbReference type="Pfam" id="PF00756">
    <property type="entry name" value="Esterase"/>
    <property type="match status" value="1"/>
</dbReference>
<proteinExistence type="predicted"/>
<dbReference type="PANTHER" id="PTHR48098:SF1">
    <property type="entry name" value="DIACYLGLYCEROL ACYLTRANSFERASE_MYCOLYLTRANSFERASE AG85A"/>
    <property type="match status" value="1"/>
</dbReference>